<dbReference type="VEuPathDB" id="VectorBase:BGLAX_040614"/>
<evidence type="ECO:0000313" key="2">
    <source>
        <dbReference type="EnsemblMetazoa" id="BGLB032867-PA"/>
    </source>
</evidence>
<feature type="domain" description="Reverse transcriptase/retrotransposon-derived protein RNase H-like" evidence="1">
    <location>
        <begin position="20"/>
        <end position="96"/>
    </location>
</feature>
<evidence type="ECO:0000259" key="1">
    <source>
        <dbReference type="Pfam" id="PF17919"/>
    </source>
</evidence>
<evidence type="ECO:0000313" key="3">
    <source>
        <dbReference type="Proteomes" id="UP000076420"/>
    </source>
</evidence>
<proteinExistence type="predicted"/>
<protein>
    <recommendedName>
        <fullName evidence="1">Reverse transcriptase/retrotransposon-derived protein RNase H-like domain-containing protein</fullName>
    </recommendedName>
</protein>
<dbReference type="OrthoDB" id="6061545at2759"/>
<sequence length="316" mass="35373">MSTITSPLCELLKKDVLWQWNAEQENAFQLIQKTLSEAPVLQLFNPEKPVTIQCDASSKGLGACLIQEDKPVAYTSRSLTETECRYAQIEKEIAAVDCAGPVLLLLLLQQMFVQEACLSPVTDGAWILVYRAQAENNVSAYGVYNNSGYVSDKDLSSLPLSSISKTGDVTSSHYRSRWINEWPSNISQVKFELYTQGQTVLTLLFNATGSNSTNWFSHNRLIQSPFTDLTWPPVIFSSTGYPNTRRRFCITNATSFIDCTQKSWLLVEDTVDTTCSWTSGATKTFPRFQYSKTSTFTTFSTKTQGLANVLAVFIKF</sequence>
<gene>
    <name evidence="2" type="primary">106063814</name>
</gene>
<dbReference type="SUPFAM" id="SSF56672">
    <property type="entry name" value="DNA/RNA polymerases"/>
    <property type="match status" value="1"/>
</dbReference>
<reference evidence="2" key="1">
    <citation type="submission" date="2020-05" db="UniProtKB">
        <authorList>
            <consortium name="EnsemblMetazoa"/>
        </authorList>
    </citation>
    <scope>IDENTIFICATION</scope>
    <source>
        <strain evidence="2">BB02</strain>
    </source>
</reference>
<accession>A0A2C9LN25</accession>
<dbReference type="EnsemblMetazoa" id="BGLB032867-RA">
    <property type="protein sequence ID" value="BGLB032867-PA"/>
    <property type="gene ID" value="BGLB032867"/>
</dbReference>
<dbReference type="Pfam" id="PF17919">
    <property type="entry name" value="RT_RNaseH_2"/>
    <property type="match status" value="1"/>
</dbReference>
<dbReference type="PANTHER" id="PTHR37984">
    <property type="entry name" value="PROTEIN CBG26694"/>
    <property type="match status" value="1"/>
</dbReference>
<dbReference type="Gene3D" id="3.30.70.270">
    <property type="match status" value="1"/>
</dbReference>
<organism evidence="2 3">
    <name type="scientific">Biomphalaria glabrata</name>
    <name type="common">Bloodfluke planorb</name>
    <name type="synonym">Freshwater snail</name>
    <dbReference type="NCBI Taxonomy" id="6526"/>
    <lineage>
        <taxon>Eukaryota</taxon>
        <taxon>Metazoa</taxon>
        <taxon>Spiralia</taxon>
        <taxon>Lophotrochozoa</taxon>
        <taxon>Mollusca</taxon>
        <taxon>Gastropoda</taxon>
        <taxon>Heterobranchia</taxon>
        <taxon>Euthyneura</taxon>
        <taxon>Panpulmonata</taxon>
        <taxon>Hygrophila</taxon>
        <taxon>Lymnaeoidea</taxon>
        <taxon>Planorbidae</taxon>
        <taxon>Biomphalaria</taxon>
    </lineage>
</organism>
<dbReference type="InterPro" id="IPR043502">
    <property type="entry name" value="DNA/RNA_pol_sf"/>
</dbReference>
<dbReference type="AlphaFoldDB" id="A0A2C9LN25"/>
<dbReference type="InterPro" id="IPR050951">
    <property type="entry name" value="Retrovirus_Pol_polyprotein"/>
</dbReference>
<dbReference type="InterPro" id="IPR041577">
    <property type="entry name" value="RT_RNaseH_2"/>
</dbReference>
<dbReference type="VEuPathDB" id="VectorBase:BGLAX_051365"/>
<dbReference type="Proteomes" id="UP000076420">
    <property type="component" value="Unassembled WGS sequence"/>
</dbReference>
<dbReference type="InterPro" id="IPR043128">
    <property type="entry name" value="Rev_trsase/Diguanyl_cyclase"/>
</dbReference>
<dbReference type="VEuPathDB" id="VectorBase:BGLB032867"/>
<dbReference type="KEGG" id="bgt:106063814"/>
<dbReference type="PANTHER" id="PTHR37984:SF7">
    <property type="entry name" value="INTEGRASE CATALYTIC DOMAIN-CONTAINING PROTEIN"/>
    <property type="match status" value="1"/>
</dbReference>
<dbReference type="STRING" id="6526.A0A2C9LN25"/>
<name>A0A2C9LN25_BIOGL</name>